<dbReference type="InterPro" id="IPR035906">
    <property type="entry name" value="MetI-like_sf"/>
</dbReference>
<dbReference type="Pfam" id="PF00528">
    <property type="entry name" value="BPD_transp_1"/>
    <property type="match status" value="2"/>
</dbReference>
<dbReference type="PATRIC" id="fig|298794.3.peg.1491"/>
<dbReference type="InterPro" id="IPR000515">
    <property type="entry name" value="MetI-like"/>
</dbReference>
<evidence type="ECO:0000256" key="5">
    <source>
        <dbReference type="ARBA" id="ARBA00022692"/>
    </source>
</evidence>
<dbReference type="PANTHER" id="PTHR43357">
    <property type="entry name" value="INNER MEMBRANE ABC TRANSPORTER PERMEASE PROTEIN YDCV"/>
    <property type="match status" value="1"/>
</dbReference>
<evidence type="ECO:0000256" key="8">
    <source>
        <dbReference type="RuleBase" id="RU363032"/>
    </source>
</evidence>
<feature type="domain" description="ABC transmembrane type-1" evidence="9">
    <location>
        <begin position="60"/>
        <end position="267"/>
    </location>
</feature>
<keyword evidence="2 8" id="KW-0813">Transport</keyword>
<protein>
    <submittedName>
        <fullName evidence="10">Spermidine/putrescine ABC transporter permease</fullName>
    </submittedName>
</protein>
<dbReference type="GO" id="GO:0005886">
    <property type="term" value="C:plasma membrane"/>
    <property type="evidence" value="ECO:0007669"/>
    <property type="project" value="UniProtKB-SubCell"/>
</dbReference>
<keyword evidence="11" id="KW-1185">Reference proteome</keyword>
<evidence type="ECO:0000313" key="10">
    <source>
        <dbReference type="EMBL" id="KMO33528.1"/>
    </source>
</evidence>
<keyword evidence="4" id="KW-0997">Cell inner membrane</keyword>
<feature type="transmembrane region" description="Helical" evidence="8">
    <location>
        <begin position="528"/>
        <end position="550"/>
    </location>
</feature>
<evidence type="ECO:0000256" key="7">
    <source>
        <dbReference type="ARBA" id="ARBA00023136"/>
    </source>
</evidence>
<keyword evidence="6 8" id="KW-1133">Transmembrane helix</keyword>
<name>A0A0J6SJK1_9HYPH</name>
<accession>A0A0J6SJK1</accession>
<evidence type="ECO:0000256" key="4">
    <source>
        <dbReference type="ARBA" id="ARBA00022519"/>
    </source>
</evidence>
<feature type="transmembrane region" description="Helical" evidence="8">
    <location>
        <begin position="355"/>
        <end position="380"/>
    </location>
</feature>
<organism evidence="10 11">
    <name type="scientific">Methylobacterium variabile</name>
    <dbReference type="NCBI Taxonomy" id="298794"/>
    <lineage>
        <taxon>Bacteria</taxon>
        <taxon>Pseudomonadati</taxon>
        <taxon>Pseudomonadota</taxon>
        <taxon>Alphaproteobacteria</taxon>
        <taxon>Hyphomicrobiales</taxon>
        <taxon>Methylobacteriaceae</taxon>
        <taxon>Methylobacterium</taxon>
    </lineage>
</organism>
<evidence type="ECO:0000256" key="6">
    <source>
        <dbReference type="ARBA" id="ARBA00022989"/>
    </source>
</evidence>
<dbReference type="PANTHER" id="PTHR43357:SF4">
    <property type="entry name" value="INNER MEMBRANE ABC TRANSPORTER PERMEASE PROTEIN YDCV"/>
    <property type="match status" value="1"/>
</dbReference>
<keyword evidence="7 8" id="KW-0472">Membrane</keyword>
<dbReference type="SUPFAM" id="SSF161098">
    <property type="entry name" value="MetI-like"/>
    <property type="match status" value="2"/>
</dbReference>
<feature type="transmembrane region" description="Helical" evidence="8">
    <location>
        <begin position="64"/>
        <end position="86"/>
    </location>
</feature>
<feature type="transmembrane region" description="Helical" evidence="8">
    <location>
        <begin position="400"/>
        <end position="420"/>
    </location>
</feature>
<dbReference type="Gene3D" id="1.10.3720.10">
    <property type="entry name" value="MetI-like"/>
    <property type="match status" value="2"/>
</dbReference>
<dbReference type="EMBL" id="LABY01000151">
    <property type="protein sequence ID" value="KMO33528.1"/>
    <property type="molecule type" value="Genomic_DNA"/>
</dbReference>
<feature type="domain" description="ABC transmembrane type-1" evidence="9">
    <location>
        <begin position="355"/>
        <end position="550"/>
    </location>
</feature>
<dbReference type="GO" id="GO:0055085">
    <property type="term" value="P:transmembrane transport"/>
    <property type="evidence" value="ECO:0007669"/>
    <property type="project" value="InterPro"/>
</dbReference>
<evidence type="ECO:0000313" key="11">
    <source>
        <dbReference type="Proteomes" id="UP000035955"/>
    </source>
</evidence>
<evidence type="ECO:0000256" key="2">
    <source>
        <dbReference type="ARBA" id="ARBA00022448"/>
    </source>
</evidence>
<gene>
    <name evidence="10" type="ORF">VQ02_20735</name>
</gene>
<comment type="subcellular location">
    <subcellularLocation>
        <location evidence="1">Cell inner membrane</location>
        <topology evidence="1">Multi-pass membrane protein</topology>
    </subcellularLocation>
    <subcellularLocation>
        <location evidence="8">Cell membrane</location>
        <topology evidence="8">Multi-pass membrane protein</topology>
    </subcellularLocation>
</comment>
<reference evidence="10 11" key="1">
    <citation type="submission" date="2015-03" db="EMBL/GenBank/DDBJ databases">
        <title>Genome sequencing of Methylobacterium variabile DSM 16961.</title>
        <authorList>
            <person name="Chaudhry V."/>
            <person name="Patil P.B."/>
        </authorList>
    </citation>
    <scope>NUCLEOTIDE SEQUENCE [LARGE SCALE GENOMIC DNA]</scope>
    <source>
        <strain evidence="10 11">DSM 16961</strain>
    </source>
</reference>
<evidence type="ECO:0000259" key="9">
    <source>
        <dbReference type="PROSITE" id="PS50928"/>
    </source>
</evidence>
<feature type="transmembrane region" description="Helical" evidence="8">
    <location>
        <begin position="187"/>
        <end position="209"/>
    </location>
</feature>
<dbReference type="AlphaFoldDB" id="A0A0J6SJK1"/>
<feature type="transmembrane region" description="Helical" evidence="8">
    <location>
        <begin position="98"/>
        <end position="125"/>
    </location>
</feature>
<comment type="caution">
    <text evidence="10">The sequence shown here is derived from an EMBL/GenBank/DDBJ whole genome shotgun (WGS) entry which is preliminary data.</text>
</comment>
<evidence type="ECO:0000256" key="1">
    <source>
        <dbReference type="ARBA" id="ARBA00004429"/>
    </source>
</evidence>
<feature type="transmembrane region" description="Helical" evidence="8">
    <location>
        <begin position="475"/>
        <end position="496"/>
    </location>
</feature>
<proteinExistence type="inferred from homology"/>
<comment type="similarity">
    <text evidence="8">Belongs to the binding-protein-dependent transport system permease family.</text>
</comment>
<dbReference type="OrthoDB" id="27542at2"/>
<keyword evidence="5 8" id="KW-0812">Transmembrane</keyword>
<dbReference type="PROSITE" id="PS50928">
    <property type="entry name" value="ABC_TM1"/>
    <property type="match status" value="2"/>
</dbReference>
<feature type="transmembrane region" description="Helical" evidence="8">
    <location>
        <begin position="145"/>
        <end position="166"/>
    </location>
</feature>
<dbReference type="RefSeq" id="WP_048446107.1">
    <property type="nucleotide sequence ID" value="NZ_LABY01000151.1"/>
</dbReference>
<feature type="transmembrane region" description="Helical" evidence="8">
    <location>
        <begin position="246"/>
        <end position="265"/>
    </location>
</feature>
<feature type="transmembrane region" description="Helical" evidence="8">
    <location>
        <begin position="299"/>
        <end position="320"/>
    </location>
</feature>
<dbReference type="Proteomes" id="UP000035955">
    <property type="component" value="Unassembled WGS sequence"/>
</dbReference>
<keyword evidence="3" id="KW-1003">Cell membrane</keyword>
<sequence length="556" mass="60450">MSKPFRIAIILATTLMILGPVGLVIYQSFLSGPFFQPSSTFTLQAYEFVLFEEDDFRDAFVNSAIIATGMTAIAVPLGCIMAFLLVRTDLPGRRFIEPLVLVPMFVSSVVLAFGFVVALGPVGIVSVWVKGLVGTIPWYLYSKTALILIAGLTHVPHVFLYASSALRSLGSDVEEAARSSGAGPLRVALTVSLPMIMPSILYATVLVFFLGFELFGLPLVLGDPERILVLATYLYKLTNKLGTPSYDLMAVVVVAIIFVTLPLVYTQRKLLAAANRYVAVKGKASAQKPLAIGAWRWPAAALIVAWLGFTVVIPVTALVLRSFLSTWGEGVAIWPNLTLNHFRELMHYPNLVRGIVNTLLIASVGGALSVGFYALANLALHRWRSRWTSLMDYLVLVPRAMPGLIAGLAMFWVFLFTPFLQPLRQTLFSLWLAYTLVWLAYGMRLVSASLLQIGPELEEAGRVVGARPAQVSRDVTLPLIKAGLIGSWVLIFVTFIREYSTGVYLLSPGTEVIGSLLVSLWGTGAVDLVTALSTVNLALILVGLGLMYALGNKRHA</sequence>
<feature type="transmembrane region" description="Helical" evidence="8">
    <location>
        <begin position="7"/>
        <end position="29"/>
    </location>
</feature>
<dbReference type="CDD" id="cd06261">
    <property type="entry name" value="TM_PBP2"/>
    <property type="match status" value="2"/>
</dbReference>
<evidence type="ECO:0000256" key="3">
    <source>
        <dbReference type="ARBA" id="ARBA00022475"/>
    </source>
</evidence>